<organism evidence="2 3">
    <name type="scientific">Arachis hypogaea</name>
    <name type="common">Peanut</name>
    <dbReference type="NCBI Taxonomy" id="3818"/>
    <lineage>
        <taxon>Eukaryota</taxon>
        <taxon>Viridiplantae</taxon>
        <taxon>Streptophyta</taxon>
        <taxon>Embryophyta</taxon>
        <taxon>Tracheophyta</taxon>
        <taxon>Spermatophyta</taxon>
        <taxon>Magnoliopsida</taxon>
        <taxon>eudicotyledons</taxon>
        <taxon>Gunneridae</taxon>
        <taxon>Pentapetalae</taxon>
        <taxon>rosids</taxon>
        <taxon>fabids</taxon>
        <taxon>Fabales</taxon>
        <taxon>Fabaceae</taxon>
        <taxon>Papilionoideae</taxon>
        <taxon>50 kb inversion clade</taxon>
        <taxon>dalbergioids sensu lato</taxon>
        <taxon>Dalbergieae</taxon>
        <taxon>Pterocarpus clade</taxon>
        <taxon>Arachis</taxon>
    </lineage>
</organism>
<protein>
    <recommendedName>
        <fullName evidence="1">PB1-like domain-containing protein</fullName>
    </recommendedName>
</protein>
<proteinExistence type="predicted"/>
<reference evidence="2 3" key="1">
    <citation type="submission" date="2019-01" db="EMBL/GenBank/DDBJ databases">
        <title>Sequencing of cultivated peanut Arachis hypogaea provides insights into genome evolution and oil improvement.</title>
        <authorList>
            <person name="Chen X."/>
        </authorList>
    </citation>
    <scope>NUCLEOTIDE SEQUENCE [LARGE SCALE GENOMIC DNA]</scope>
    <source>
        <strain evidence="3">cv. Fuhuasheng</strain>
        <tissue evidence="2">Leaves</tissue>
    </source>
</reference>
<dbReference type="Proteomes" id="UP000289738">
    <property type="component" value="Chromosome B03"/>
</dbReference>
<dbReference type="InterPro" id="IPR058594">
    <property type="entry name" value="PB1-like_dom_pln"/>
</dbReference>
<dbReference type="AlphaFoldDB" id="A0A445A3V8"/>
<name>A0A445A3V8_ARAHY</name>
<evidence type="ECO:0000259" key="1">
    <source>
        <dbReference type="Pfam" id="PF26130"/>
    </source>
</evidence>
<gene>
    <name evidence="2" type="ORF">Ahy_B03g066344</name>
</gene>
<dbReference type="Pfam" id="PF26130">
    <property type="entry name" value="PB1-like"/>
    <property type="match status" value="1"/>
</dbReference>
<keyword evidence="3" id="KW-1185">Reference proteome</keyword>
<evidence type="ECO:0000313" key="2">
    <source>
        <dbReference type="EMBL" id="RYR21098.1"/>
    </source>
</evidence>
<comment type="caution">
    <text evidence="2">The sequence shown here is derived from an EMBL/GenBank/DDBJ whole genome shotgun (WGS) entry which is preliminary data.</text>
</comment>
<evidence type="ECO:0000313" key="3">
    <source>
        <dbReference type="Proteomes" id="UP000289738"/>
    </source>
</evidence>
<feature type="domain" description="PB1-like" evidence="1">
    <location>
        <begin position="6"/>
        <end position="60"/>
    </location>
</feature>
<sequence length="75" mass="8612">MDETSLFERNGDFDGYHCWWLPPRRSLDGGLRDLTSDDELRKMCFAARQNDGVVDVYFEHGVSTPELLAGKEVVF</sequence>
<accession>A0A445A3V8</accession>
<dbReference type="EMBL" id="SDMP01000013">
    <property type="protein sequence ID" value="RYR21098.1"/>
    <property type="molecule type" value="Genomic_DNA"/>
</dbReference>